<sequence>MFWAYERSGKFRRGVYFLGGRAESFVLGAGEGFLDWTVDKNVVPPKSAVFVSYRGVSLRVDPMSQDFGIFLTTPADGQAAVELFVDHAAGDKLLYLRVSRWERILRERLYPVSFRYTPPRPDWLTEALGASPAYGDEAMRTEERFLASLIRDFRLRNGLSSLAWDDAVAEAAKRHSADMETNGFFSHVSPTNGTLAERLARAGVSYSVAGENISRGFDDALEMHVAFLNSPAHRQNVVFPEYTHLGTGMAGTYMTVDFVGR</sequence>
<dbReference type="AlphaFoldDB" id="A0A2T5G6G9"/>
<gene>
    <name evidence="2" type="ORF">BLITH_1406</name>
</gene>
<dbReference type="PANTHER" id="PTHR31157">
    <property type="entry name" value="SCP DOMAIN-CONTAINING PROTEIN"/>
    <property type="match status" value="1"/>
</dbReference>
<comment type="caution">
    <text evidence="2">The sequence shown here is derived from an EMBL/GenBank/DDBJ whole genome shotgun (WGS) entry which is preliminary data.</text>
</comment>
<proteinExistence type="predicted"/>
<evidence type="ECO:0000259" key="1">
    <source>
        <dbReference type="Pfam" id="PF00188"/>
    </source>
</evidence>
<dbReference type="PANTHER" id="PTHR31157:SF1">
    <property type="entry name" value="SCP DOMAIN-CONTAINING PROTEIN"/>
    <property type="match status" value="1"/>
</dbReference>
<dbReference type="InterPro" id="IPR035940">
    <property type="entry name" value="CAP_sf"/>
</dbReference>
<dbReference type="Gene3D" id="3.40.33.10">
    <property type="entry name" value="CAP"/>
    <property type="match status" value="1"/>
</dbReference>
<dbReference type="Pfam" id="PF00188">
    <property type="entry name" value="CAP"/>
    <property type="match status" value="1"/>
</dbReference>
<dbReference type="SUPFAM" id="SSF55797">
    <property type="entry name" value="PR-1-like"/>
    <property type="match status" value="1"/>
</dbReference>
<accession>A0A2T5G6G9</accession>
<dbReference type="InterPro" id="IPR014044">
    <property type="entry name" value="CAP_dom"/>
</dbReference>
<evidence type="ECO:0000313" key="2">
    <source>
        <dbReference type="EMBL" id="PTQ51768.1"/>
    </source>
</evidence>
<reference evidence="2 3" key="1">
    <citation type="submission" date="2017-08" db="EMBL/GenBank/DDBJ databases">
        <title>Burning lignite coal seam in the remote Altai Mountains harbors a hydrogen-driven thermophilic microbial community.</title>
        <authorList>
            <person name="Kadnikov V.V."/>
            <person name="Mardanov A.V."/>
            <person name="Ivasenko D."/>
            <person name="Beletsky A.V."/>
            <person name="Karnachuk O.V."/>
            <person name="Ravin N.V."/>
        </authorList>
    </citation>
    <scope>NUCLEOTIDE SEQUENCE [LARGE SCALE GENOMIC DNA]</scope>
    <source>
        <strain evidence="2">AL31</strain>
    </source>
</reference>
<dbReference type="Proteomes" id="UP000244016">
    <property type="component" value="Unassembled WGS sequence"/>
</dbReference>
<feature type="domain" description="SCP" evidence="1">
    <location>
        <begin position="149"/>
        <end position="252"/>
    </location>
</feature>
<organism evidence="2 3">
    <name type="scientific">Brockia lithotrophica</name>
    <dbReference type="NCBI Taxonomy" id="933949"/>
    <lineage>
        <taxon>Bacteria</taxon>
        <taxon>Bacillati</taxon>
        <taxon>Bacillota</taxon>
        <taxon>Bacilli</taxon>
        <taxon>Bacillales</taxon>
        <taxon>Bacillales Family X. Incertae Sedis</taxon>
        <taxon>Brockia</taxon>
    </lineage>
</organism>
<evidence type="ECO:0000313" key="3">
    <source>
        <dbReference type="Proteomes" id="UP000244016"/>
    </source>
</evidence>
<protein>
    <submittedName>
        <fullName evidence="2">Transporter</fullName>
    </submittedName>
</protein>
<name>A0A2T5G6G9_9BACL</name>
<dbReference type="CDD" id="cd05379">
    <property type="entry name" value="CAP_bacterial"/>
    <property type="match status" value="1"/>
</dbReference>
<dbReference type="EMBL" id="PEBW01000004">
    <property type="protein sequence ID" value="PTQ51768.1"/>
    <property type="molecule type" value="Genomic_DNA"/>
</dbReference>